<reference evidence="2" key="1">
    <citation type="journal article" date="2021" name="PeerJ">
        <title>Extensive microbial diversity within the chicken gut microbiome revealed by metagenomics and culture.</title>
        <authorList>
            <person name="Gilroy R."/>
            <person name="Ravi A."/>
            <person name="Getino M."/>
            <person name="Pursley I."/>
            <person name="Horton D.L."/>
            <person name="Alikhan N.F."/>
            <person name="Baker D."/>
            <person name="Gharbi K."/>
            <person name="Hall N."/>
            <person name="Watson M."/>
            <person name="Adriaenssens E.M."/>
            <person name="Foster-Nyarko E."/>
            <person name="Jarju S."/>
            <person name="Secka A."/>
            <person name="Antonio M."/>
            <person name="Oren A."/>
            <person name="Chaudhuri R.R."/>
            <person name="La Ragione R."/>
            <person name="Hildebrand F."/>
            <person name="Pallen M.J."/>
        </authorList>
    </citation>
    <scope>NUCLEOTIDE SEQUENCE</scope>
    <source>
        <strain evidence="2">ChiBcec15-3976</strain>
    </source>
</reference>
<reference evidence="2" key="2">
    <citation type="submission" date="2021-04" db="EMBL/GenBank/DDBJ databases">
        <authorList>
            <person name="Gilroy R."/>
        </authorList>
    </citation>
    <scope>NUCLEOTIDE SEQUENCE</scope>
    <source>
        <strain evidence="2">ChiBcec15-3976</strain>
    </source>
</reference>
<organism evidence="2 3">
    <name type="scientific">Candidatus Mediterraneibacter quadrami</name>
    <dbReference type="NCBI Taxonomy" id="2838684"/>
    <lineage>
        <taxon>Bacteria</taxon>
        <taxon>Bacillati</taxon>
        <taxon>Bacillota</taxon>
        <taxon>Clostridia</taxon>
        <taxon>Lachnospirales</taxon>
        <taxon>Lachnospiraceae</taxon>
        <taxon>Mediterraneibacter</taxon>
    </lineage>
</organism>
<evidence type="ECO:0000256" key="1">
    <source>
        <dbReference type="SAM" id="Coils"/>
    </source>
</evidence>
<dbReference type="AlphaFoldDB" id="A0A9D2U7W4"/>
<evidence type="ECO:0000313" key="3">
    <source>
        <dbReference type="Proteomes" id="UP000823909"/>
    </source>
</evidence>
<feature type="coiled-coil region" evidence="1">
    <location>
        <begin position="252"/>
        <end position="279"/>
    </location>
</feature>
<proteinExistence type="predicted"/>
<gene>
    <name evidence="2" type="ORF">H9910_02890</name>
</gene>
<dbReference type="Pfam" id="PF12784">
    <property type="entry name" value="PDDEXK_2"/>
    <property type="match status" value="1"/>
</dbReference>
<keyword evidence="1" id="KW-0175">Coiled coil</keyword>
<accession>A0A9D2U7W4</accession>
<name>A0A9D2U7W4_9FIRM</name>
<dbReference type="EMBL" id="DWUU01000021">
    <property type="protein sequence ID" value="HJD41943.1"/>
    <property type="molecule type" value="Genomic_DNA"/>
</dbReference>
<evidence type="ECO:0000313" key="2">
    <source>
        <dbReference type="EMBL" id="HJD41943.1"/>
    </source>
</evidence>
<sequence length="279" mass="31904">MVNADKTKPGSDYILSREERIREIQSFNLLSDVFMSVALRDVPACQHILRILTGFNDLKVKDVRTQYAISQIKTHSVRLDVLAETGNGKLYHIEIQRKDEIDPPKRIRYNGSLMDAEFLAKGMDYKDLPDRIHFYISENDIWHCGKAIYPVGKTLGDTGITYDDGEYIFFVNAAVDDGSRIAKLMNYFKTADPDDDSEGELSKRVRYLKKEEGGMDIMCEVSDRIMERGRKFGEEQLLHKQVQKKLAKGMNIADIAEALEETEERIREIAADVAGEQKE</sequence>
<protein>
    <submittedName>
        <fullName evidence="2">PD-(D/E)XK nuclease family transposase</fullName>
    </submittedName>
</protein>
<comment type="caution">
    <text evidence="2">The sequence shown here is derived from an EMBL/GenBank/DDBJ whole genome shotgun (WGS) entry which is preliminary data.</text>
</comment>
<dbReference type="Proteomes" id="UP000823909">
    <property type="component" value="Unassembled WGS sequence"/>
</dbReference>